<evidence type="ECO:0000256" key="7">
    <source>
        <dbReference type="PROSITE-ProRule" id="PRU10137"/>
    </source>
</evidence>
<dbReference type="FunFam" id="3.40.50.1390:FF:000001">
    <property type="entry name" value="DNA recombinase"/>
    <property type="match status" value="1"/>
</dbReference>
<dbReference type="PROSITE" id="PS51736">
    <property type="entry name" value="RECOMBINASES_3"/>
    <property type="match status" value="1"/>
</dbReference>
<dbReference type="Pfam" id="PF02796">
    <property type="entry name" value="HTH_7"/>
    <property type="match status" value="1"/>
</dbReference>
<proteinExistence type="inferred from homology"/>
<dbReference type="GO" id="GO:0003677">
    <property type="term" value="F:DNA binding"/>
    <property type="evidence" value="ECO:0007669"/>
    <property type="project" value="UniProtKB-KW"/>
</dbReference>
<dbReference type="PANTHER" id="PTHR30461:SF26">
    <property type="entry name" value="RESOLVASE HOMOLOG YNEB"/>
    <property type="match status" value="1"/>
</dbReference>
<feature type="domain" description="Resolvase/invertase-type recombinase catalytic" evidence="8">
    <location>
        <begin position="2"/>
        <end position="136"/>
    </location>
</feature>
<dbReference type="PROSITE" id="PS00398">
    <property type="entry name" value="RECOMBINASES_2"/>
    <property type="match status" value="1"/>
</dbReference>
<keyword evidence="10" id="KW-1185">Reference proteome</keyword>
<reference evidence="10" key="1">
    <citation type="submission" date="2018-03" db="EMBL/GenBank/DDBJ databases">
        <authorList>
            <person name="Sun L."/>
            <person name="Liu H."/>
            <person name="Chen W."/>
            <person name="Huang K."/>
            <person name="Liu W."/>
            <person name="Gao X."/>
        </authorList>
    </citation>
    <scope>NUCLEOTIDE SEQUENCE [LARGE SCALE GENOMIC DNA]</scope>
    <source>
        <strain evidence="10">SH9</strain>
    </source>
</reference>
<evidence type="ECO:0000313" key="10">
    <source>
        <dbReference type="Proteomes" id="UP000239772"/>
    </source>
</evidence>
<dbReference type="SUPFAM" id="SSF46689">
    <property type="entry name" value="Homeodomain-like"/>
    <property type="match status" value="1"/>
</dbReference>
<comment type="similarity">
    <text evidence="1">Belongs to the site-specific recombinase resolvase family.</text>
</comment>
<organism evidence="9 10">
    <name type="scientific">Alsobacter soli</name>
    <dbReference type="NCBI Taxonomy" id="2109933"/>
    <lineage>
        <taxon>Bacteria</taxon>
        <taxon>Pseudomonadati</taxon>
        <taxon>Pseudomonadota</taxon>
        <taxon>Alphaproteobacteria</taxon>
        <taxon>Hyphomicrobiales</taxon>
        <taxon>Alsobacteraceae</taxon>
        <taxon>Alsobacter</taxon>
    </lineage>
</organism>
<keyword evidence="3" id="KW-0230">DNA invertase</keyword>
<evidence type="ECO:0000256" key="2">
    <source>
        <dbReference type="ARBA" id="ARBA00022908"/>
    </source>
</evidence>
<dbReference type="Gene3D" id="1.10.10.60">
    <property type="entry name" value="Homeodomain-like"/>
    <property type="match status" value="1"/>
</dbReference>
<name>A0A2T1HVN1_9HYPH</name>
<dbReference type="OrthoDB" id="9800103at2"/>
<dbReference type="PROSITE" id="PS00397">
    <property type="entry name" value="RECOMBINASES_1"/>
    <property type="match status" value="1"/>
</dbReference>
<dbReference type="SUPFAM" id="SSF53041">
    <property type="entry name" value="Resolvase-like"/>
    <property type="match status" value="1"/>
</dbReference>
<evidence type="ECO:0000256" key="1">
    <source>
        <dbReference type="ARBA" id="ARBA00009913"/>
    </source>
</evidence>
<gene>
    <name evidence="9" type="ORF">SLNSH_06665</name>
</gene>
<evidence type="ECO:0000313" key="9">
    <source>
        <dbReference type="EMBL" id="PSC05660.1"/>
    </source>
</evidence>
<dbReference type="PANTHER" id="PTHR30461">
    <property type="entry name" value="DNA-INVERTASE FROM LAMBDOID PROPHAGE"/>
    <property type="match status" value="1"/>
</dbReference>
<dbReference type="InterPro" id="IPR006120">
    <property type="entry name" value="Resolvase_HTH_dom"/>
</dbReference>
<dbReference type="Gene3D" id="3.40.50.1390">
    <property type="entry name" value="Resolvase, N-terminal catalytic domain"/>
    <property type="match status" value="1"/>
</dbReference>
<keyword evidence="4" id="KW-0238">DNA-binding</keyword>
<keyword evidence="5" id="KW-0233">DNA recombination</keyword>
<comment type="caution">
    <text evidence="9">The sequence shown here is derived from an EMBL/GenBank/DDBJ whole genome shotgun (WGS) entry which is preliminary data.</text>
</comment>
<dbReference type="CDD" id="cd03768">
    <property type="entry name" value="SR_ResInv"/>
    <property type="match status" value="1"/>
</dbReference>
<evidence type="ECO:0000256" key="3">
    <source>
        <dbReference type="ARBA" id="ARBA00023100"/>
    </source>
</evidence>
<dbReference type="Pfam" id="PF00239">
    <property type="entry name" value="Resolvase"/>
    <property type="match status" value="1"/>
</dbReference>
<evidence type="ECO:0000259" key="8">
    <source>
        <dbReference type="PROSITE" id="PS51736"/>
    </source>
</evidence>
<accession>A0A2T1HVN1</accession>
<evidence type="ECO:0000256" key="5">
    <source>
        <dbReference type="ARBA" id="ARBA00023172"/>
    </source>
</evidence>
<evidence type="ECO:0000256" key="6">
    <source>
        <dbReference type="PIRSR" id="PIRSR606118-50"/>
    </source>
</evidence>
<evidence type="ECO:0000256" key="4">
    <source>
        <dbReference type="ARBA" id="ARBA00023125"/>
    </source>
</evidence>
<dbReference type="GO" id="GO:0015074">
    <property type="term" value="P:DNA integration"/>
    <property type="evidence" value="ECO:0007669"/>
    <property type="project" value="UniProtKB-KW"/>
</dbReference>
<dbReference type="AlphaFoldDB" id="A0A2T1HVN1"/>
<dbReference type="InterPro" id="IPR006118">
    <property type="entry name" value="Recombinase_CS"/>
</dbReference>
<feature type="active site" description="O-(5'-phospho-DNA)-serine intermediate" evidence="6 7">
    <location>
        <position position="10"/>
    </location>
</feature>
<dbReference type="EMBL" id="PVZS01000006">
    <property type="protein sequence ID" value="PSC05660.1"/>
    <property type="molecule type" value="Genomic_DNA"/>
</dbReference>
<keyword evidence="2" id="KW-0229">DNA integration</keyword>
<dbReference type="RefSeq" id="WP_106335903.1">
    <property type="nucleotide sequence ID" value="NZ_PVZS01000006.1"/>
</dbReference>
<dbReference type="InterPro" id="IPR036162">
    <property type="entry name" value="Resolvase-like_N_sf"/>
</dbReference>
<dbReference type="InterPro" id="IPR050639">
    <property type="entry name" value="SSR_resolvase"/>
</dbReference>
<dbReference type="InterPro" id="IPR009057">
    <property type="entry name" value="Homeodomain-like_sf"/>
</dbReference>
<dbReference type="SMART" id="SM00857">
    <property type="entry name" value="Resolvase"/>
    <property type="match status" value="1"/>
</dbReference>
<dbReference type="InterPro" id="IPR006119">
    <property type="entry name" value="Resolv_N"/>
</dbReference>
<dbReference type="Proteomes" id="UP000239772">
    <property type="component" value="Unassembled WGS sequence"/>
</dbReference>
<protein>
    <submittedName>
        <fullName evidence="9">Integrase</fullName>
    </submittedName>
</protein>
<sequence>MATYGYARVSSIDQNLQVQTEALKSAGCEIVRAERASGTSRKGRPELESLLEFLRAGDTLVVTKLDRLARSVADLSAIVALLEERGAKLRILNAALDTGTPTGRAFLQMLGVFSEFETAIRRERQMEGIASAKAENVYKGRKRSVKRDEVVRLHSEGMRPSDIAKALRVARASVYRALAEARQNGT</sequence>
<dbReference type="GO" id="GO:0000150">
    <property type="term" value="F:DNA strand exchange activity"/>
    <property type="evidence" value="ECO:0007669"/>
    <property type="project" value="UniProtKB-KW"/>
</dbReference>